<accession>A0A8T0I1D8</accession>
<dbReference type="EMBL" id="CM026425">
    <property type="protein sequence ID" value="KAG0576735.1"/>
    <property type="molecule type" value="Genomic_DNA"/>
</dbReference>
<dbReference type="Proteomes" id="UP000822688">
    <property type="component" value="Chromosome 5"/>
</dbReference>
<feature type="chain" id="PRO_5035900145" evidence="1">
    <location>
        <begin position="18"/>
        <end position="42"/>
    </location>
</feature>
<keyword evidence="1" id="KW-0732">Signal</keyword>
<organism evidence="2 3">
    <name type="scientific">Ceratodon purpureus</name>
    <name type="common">Fire moss</name>
    <name type="synonym">Dicranum purpureum</name>
    <dbReference type="NCBI Taxonomy" id="3225"/>
    <lineage>
        <taxon>Eukaryota</taxon>
        <taxon>Viridiplantae</taxon>
        <taxon>Streptophyta</taxon>
        <taxon>Embryophyta</taxon>
        <taxon>Bryophyta</taxon>
        <taxon>Bryophytina</taxon>
        <taxon>Bryopsida</taxon>
        <taxon>Dicranidae</taxon>
        <taxon>Pseudoditrichales</taxon>
        <taxon>Ditrichaceae</taxon>
        <taxon>Ceratodon</taxon>
    </lineage>
</organism>
<feature type="signal peptide" evidence="1">
    <location>
        <begin position="1"/>
        <end position="17"/>
    </location>
</feature>
<protein>
    <submittedName>
        <fullName evidence="2">Uncharacterized protein</fullName>
    </submittedName>
</protein>
<reference evidence="2" key="1">
    <citation type="submission" date="2020-06" db="EMBL/GenBank/DDBJ databases">
        <title>WGS assembly of Ceratodon purpureus strain R40.</title>
        <authorList>
            <person name="Carey S.B."/>
            <person name="Jenkins J."/>
            <person name="Shu S."/>
            <person name="Lovell J.T."/>
            <person name="Sreedasyam A."/>
            <person name="Maumus F."/>
            <person name="Tiley G.P."/>
            <person name="Fernandez-Pozo N."/>
            <person name="Barry K."/>
            <person name="Chen C."/>
            <person name="Wang M."/>
            <person name="Lipzen A."/>
            <person name="Daum C."/>
            <person name="Saski C.A."/>
            <person name="Payton A.C."/>
            <person name="Mcbreen J.C."/>
            <person name="Conrad R.E."/>
            <person name="Kollar L.M."/>
            <person name="Olsson S."/>
            <person name="Huttunen S."/>
            <person name="Landis J.B."/>
            <person name="Wickett N.J."/>
            <person name="Johnson M.G."/>
            <person name="Rensing S.A."/>
            <person name="Grimwood J."/>
            <person name="Schmutz J."/>
            <person name="Mcdaniel S.F."/>
        </authorList>
    </citation>
    <scope>NUCLEOTIDE SEQUENCE</scope>
    <source>
        <strain evidence="2">R40</strain>
    </source>
</reference>
<proteinExistence type="predicted"/>
<evidence type="ECO:0000313" key="2">
    <source>
        <dbReference type="EMBL" id="KAG0576735.1"/>
    </source>
</evidence>
<name>A0A8T0I1D8_CERPU</name>
<evidence type="ECO:0000313" key="3">
    <source>
        <dbReference type="Proteomes" id="UP000822688"/>
    </source>
</evidence>
<gene>
    <name evidence="2" type="ORF">KC19_5G103900</name>
</gene>
<dbReference type="AlphaFoldDB" id="A0A8T0I1D8"/>
<keyword evidence="3" id="KW-1185">Reference proteome</keyword>
<comment type="caution">
    <text evidence="2">The sequence shown here is derived from an EMBL/GenBank/DDBJ whole genome shotgun (WGS) entry which is preliminary data.</text>
</comment>
<sequence>MLMIVLMISCNCFFKLGLLCESGGSMFFNYSHLGQCFATIYL</sequence>
<evidence type="ECO:0000256" key="1">
    <source>
        <dbReference type="SAM" id="SignalP"/>
    </source>
</evidence>